<dbReference type="FunFam" id="1.10.10.10:FF:000001">
    <property type="entry name" value="LysR family transcriptional regulator"/>
    <property type="match status" value="1"/>
</dbReference>
<name>A0A7Y3Z5K4_9VIBR</name>
<keyword evidence="4" id="KW-0804">Transcription</keyword>
<evidence type="ECO:0000256" key="3">
    <source>
        <dbReference type="ARBA" id="ARBA00023125"/>
    </source>
</evidence>
<comment type="similarity">
    <text evidence="1">Belongs to the LysR transcriptional regulatory family.</text>
</comment>
<dbReference type="Pfam" id="PF00126">
    <property type="entry name" value="HTH_1"/>
    <property type="match status" value="1"/>
</dbReference>
<reference evidence="6 7" key="1">
    <citation type="submission" date="2019-08" db="EMBL/GenBank/DDBJ databases">
        <title>Draft genome sequencing and comparative genomics of hatchery-associated Vibrios.</title>
        <authorList>
            <person name="Kehlet-Delgado H."/>
            <person name="Mueller R.S."/>
        </authorList>
    </citation>
    <scope>NUCLEOTIDE SEQUENCE [LARGE SCALE GENOMIC DNA]</scope>
    <source>
        <strain evidence="6 7">00-78-3</strain>
    </source>
</reference>
<dbReference type="InterPro" id="IPR058163">
    <property type="entry name" value="LysR-type_TF_proteobact-type"/>
</dbReference>
<dbReference type="RefSeq" id="WP_171356944.1">
    <property type="nucleotide sequence ID" value="NZ_VTYN01000002.1"/>
</dbReference>
<organism evidence="6 7">
    <name type="scientific">Vibrio rotiferianus</name>
    <dbReference type="NCBI Taxonomy" id="190895"/>
    <lineage>
        <taxon>Bacteria</taxon>
        <taxon>Pseudomonadati</taxon>
        <taxon>Pseudomonadota</taxon>
        <taxon>Gammaproteobacteria</taxon>
        <taxon>Vibrionales</taxon>
        <taxon>Vibrionaceae</taxon>
        <taxon>Vibrio</taxon>
    </lineage>
</organism>
<comment type="caution">
    <text evidence="6">The sequence shown here is derived from an EMBL/GenBank/DDBJ whole genome shotgun (WGS) entry which is preliminary data.</text>
</comment>
<evidence type="ECO:0000256" key="1">
    <source>
        <dbReference type="ARBA" id="ARBA00009437"/>
    </source>
</evidence>
<proteinExistence type="inferred from homology"/>
<evidence type="ECO:0000313" key="7">
    <source>
        <dbReference type="Proteomes" id="UP000572072"/>
    </source>
</evidence>
<evidence type="ECO:0000313" key="6">
    <source>
        <dbReference type="EMBL" id="NOH46906.1"/>
    </source>
</evidence>
<dbReference type="Gene3D" id="1.10.10.10">
    <property type="entry name" value="Winged helix-like DNA-binding domain superfamily/Winged helix DNA-binding domain"/>
    <property type="match status" value="1"/>
</dbReference>
<protein>
    <submittedName>
        <fullName evidence="6">LysR family transcriptional regulator</fullName>
    </submittedName>
</protein>
<dbReference type="CDD" id="cd08422">
    <property type="entry name" value="PBP2_CrgA_like"/>
    <property type="match status" value="1"/>
</dbReference>
<dbReference type="PANTHER" id="PTHR30537:SF5">
    <property type="entry name" value="HTH-TYPE TRANSCRIPTIONAL ACTIVATOR TTDR-RELATED"/>
    <property type="match status" value="1"/>
</dbReference>
<accession>A0A7Y3Z5K4</accession>
<dbReference type="GO" id="GO:0043565">
    <property type="term" value="F:sequence-specific DNA binding"/>
    <property type="evidence" value="ECO:0007669"/>
    <property type="project" value="TreeGrafter"/>
</dbReference>
<dbReference type="PROSITE" id="PS50931">
    <property type="entry name" value="HTH_LYSR"/>
    <property type="match status" value="1"/>
</dbReference>
<dbReference type="InterPro" id="IPR005119">
    <property type="entry name" value="LysR_subst-bd"/>
</dbReference>
<keyword evidence="3" id="KW-0238">DNA-binding</keyword>
<dbReference type="SUPFAM" id="SSF53850">
    <property type="entry name" value="Periplasmic binding protein-like II"/>
    <property type="match status" value="1"/>
</dbReference>
<evidence type="ECO:0000256" key="4">
    <source>
        <dbReference type="ARBA" id="ARBA00023163"/>
    </source>
</evidence>
<dbReference type="Gene3D" id="3.40.190.290">
    <property type="match status" value="1"/>
</dbReference>
<dbReference type="GO" id="GO:0003700">
    <property type="term" value="F:DNA-binding transcription factor activity"/>
    <property type="evidence" value="ECO:0007669"/>
    <property type="project" value="InterPro"/>
</dbReference>
<evidence type="ECO:0000259" key="5">
    <source>
        <dbReference type="PROSITE" id="PS50931"/>
    </source>
</evidence>
<dbReference type="Pfam" id="PF03466">
    <property type="entry name" value="LysR_substrate"/>
    <property type="match status" value="1"/>
</dbReference>
<dbReference type="AlphaFoldDB" id="A0A7Y3Z5K4"/>
<dbReference type="InterPro" id="IPR036390">
    <property type="entry name" value="WH_DNA-bd_sf"/>
</dbReference>
<feature type="domain" description="HTH lysR-type" evidence="5">
    <location>
        <begin position="1"/>
        <end position="59"/>
    </location>
</feature>
<dbReference type="InterPro" id="IPR036388">
    <property type="entry name" value="WH-like_DNA-bd_sf"/>
</dbReference>
<dbReference type="Proteomes" id="UP000572072">
    <property type="component" value="Unassembled WGS sequence"/>
</dbReference>
<dbReference type="InterPro" id="IPR000847">
    <property type="entry name" value="LysR_HTH_N"/>
</dbReference>
<dbReference type="EMBL" id="VTYN01000002">
    <property type="protein sequence ID" value="NOH46906.1"/>
    <property type="molecule type" value="Genomic_DNA"/>
</dbReference>
<evidence type="ECO:0000256" key="2">
    <source>
        <dbReference type="ARBA" id="ARBA00023015"/>
    </source>
</evidence>
<keyword evidence="2" id="KW-0805">Transcription regulation</keyword>
<dbReference type="PANTHER" id="PTHR30537">
    <property type="entry name" value="HTH-TYPE TRANSCRIPTIONAL REGULATOR"/>
    <property type="match status" value="1"/>
</dbReference>
<dbReference type="GO" id="GO:0006351">
    <property type="term" value="P:DNA-templated transcription"/>
    <property type="evidence" value="ECO:0007669"/>
    <property type="project" value="TreeGrafter"/>
</dbReference>
<gene>
    <name evidence="6" type="ORF">F0262_02415</name>
</gene>
<sequence length="307" mass="34513">MDLANKLELLLEVSKAGSFAKAADRMNMDRSVLSKHIKQLEEYLGVRLVNRTTRSLSMTQIGLQVIEKAEKISTLLDETKQLTSSFQTDLSGNLKISSSTMFGRQYLQPAIQRFLEQFPKASIELLLDDHHVDVVGNNFDIAFRIGPMRDSTLVAKRLAENKVAIVASQSFIEKHGEPKTPQALSLLPSIVYANGNFNADKLKFISKTEPDQLDVYSMTSAYRVNEPELIIESAKAGLGYAQIGQFMVHEELESMGLVQLLADYDIPTHGDIYAMYTHRQHSPLLKEFIDIVQDVIGTPANWEAYFR</sequence>
<dbReference type="SUPFAM" id="SSF46785">
    <property type="entry name" value="Winged helix' DNA-binding domain"/>
    <property type="match status" value="1"/>
</dbReference>